<dbReference type="InterPro" id="IPR004564">
    <property type="entry name" value="OM_lipoprot_carrier_LolA-like"/>
</dbReference>
<name>A0A2T5MFP7_9GAMM</name>
<keyword evidence="2" id="KW-0813">Transport</keyword>
<feature type="signal peptide" evidence="5">
    <location>
        <begin position="1"/>
        <end position="19"/>
    </location>
</feature>
<dbReference type="RefSeq" id="WP_107939944.1">
    <property type="nucleotide sequence ID" value="NZ_QANS01000003.1"/>
</dbReference>
<dbReference type="AlphaFoldDB" id="A0A2T5MFP7"/>
<organism evidence="6 7">
    <name type="scientific">Stenotrophobium rhamnosiphilum</name>
    <dbReference type="NCBI Taxonomy" id="2029166"/>
    <lineage>
        <taxon>Bacteria</taxon>
        <taxon>Pseudomonadati</taxon>
        <taxon>Pseudomonadota</taxon>
        <taxon>Gammaproteobacteria</taxon>
        <taxon>Nevskiales</taxon>
        <taxon>Nevskiaceae</taxon>
        <taxon>Stenotrophobium</taxon>
    </lineage>
</organism>
<dbReference type="EMBL" id="QANS01000003">
    <property type="protein sequence ID" value="PTU31401.1"/>
    <property type="molecule type" value="Genomic_DNA"/>
</dbReference>
<protein>
    <recommendedName>
        <fullName evidence="8">Outer membrane lipoprotein carrier protein LolA</fullName>
    </recommendedName>
</protein>
<evidence type="ECO:0000313" key="6">
    <source>
        <dbReference type="EMBL" id="PTU31401.1"/>
    </source>
</evidence>
<dbReference type="SUPFAM" id="SSF89392">
    <property type="entry name" value="Prokaryotic lipoproteins and lipoprotein localization factors"/>
    <property type="match status" value="1"/>
</dbReference>
<evidence type="ECO:0000256" key="5">
    <source>
        <dbReference type="SAM" id="SignalP"/>
    </source>
</evidence>
<comment type="subunit">
    <text evidence="1">Monomer.</text>
</comment>
<dbReference type="OrthoDB" id="7025041at2"/>
<keyword evidence="3 5" id="KW-0732">Signal</keyword>
<comment type="caution">
    <text evidence="6">The sequence shown here is derived from an EMBL/GenBank/DDBJ whole genome shotgun (WGS) entry which is preliminary data.</text>
</comment>
<dbReference type="GO" id="GO:0015031">
    <property type="term" value="P:protein transport"/>
    <property type="evidence" value="ECO:0007669"/>
    <property type="project" value="UniProtKB-KW"/>
</dbReference>
<gene>
    <name evidence="6" type="ORF">CJD38_08645</name>
</gene>
<evidence type="ECO:0000256" key="4">
    <source>
        <dbReference type="ARBA" id="ARBA00022927"/>
    </source>
</evidence>
<dbReference type="CDD" id="cd16325">
    <property type="entry name" value="LolA"/>
    <property type="match status" value="1"/>
</dbReference>
<proteinExistence type="predicted"/>
<feature type="chain" id="PRO_5015574855" description="Outer membrane lipoprotein carrier protein LolA" evidence="5">
    <location>
        <begin position="20"/>
        <end position="216"/>
    </location>
</feature>
<reference evidence="6 7" key="1">
    <citation type="submission" date="2018-04" db="EMBL/GenBank/DDBJ databases">
        <title>Novel species isolated from glacier.</title>
        <authorList>
            <person name="Liu Q."/>
            <person name="Xin Y.-H."/>
        </authorList>
    </citation>
    <scope>NUCLEOTIDE SEQUENCE [LARGE SCALE GENOMIC DNA]</scope>
    <source>
        <strain evidence="6 7">GT1R17</strain>
    </source>
</reference>
<accession>A0A2T5MFP7</accession>
<evidence type="ECO:0000256" key="2">
    <source>
        <dbReference type="ARBA" id="ARBA00022448"/>
    </source>
</evidence>
<evidence type="ECO:0000313" key="7">
    <source>
        <dbReference type="Proteomes" id="UP000244248"/>
    </source>
</evidence>
<dbReference type="Proteomes" id="UP000244248">
    <property type="component" value="Unassembled WGS sequence"/>
</dbReference>
<sequence length="216" mass="23585">MKMHRFAMLLIAAAFSANAAAPVFDQATNAEQLKQIIAPAARELAKTPVLRGSFVQRKFLSGLPKPLKSSGNYVISREQGIWWHTQLPFDSEFILTPESMAQLDGGKVATRLTAAQQPGLRVVGDVFFSIFALDPSALAANFELFGQRGERDAWTMGLRPKSSAMRSVMSETVITGASRVDKVEMWDAHGDRTEITLTSKGNATPLTAEEAALFKK</sequence>
<evidence type="ECO:0008006" key="8">
    <source>
        <dbReference type="Google" id="ProtNLM"/>
    </source>
</evidence>
<dbReference type="Pfam" id="PF03548">
    <property type="entry name" value="LolA"/>
    <property type="match status" value="1"/>
</dbReference>
<dbReference type="InterPro" id="IPR029046">
    <property type="entry name" value="LolA/LolB/LppX"/>
</dbReference>
<keyword evidence="7" id="KW-1185">Reference proteome</keyword>
<keyword evidence="4" id="KW-0653">Protein transport</keyword>
<evidence type="ECO:0000256" key="1">
    <source>
        <dbReference type="ARBA" id="ARBA00011245"/>
    </source>
</evidence>
<dbReference type="Gene3D" id="2.50.20.10">
    <property type="entry name" value="Lipoprotein localisation LolA/LolB/LppX"/>
    <property type="match status" value="1"/>
</dbReference>
<evidence type="ECO:0000256" key="3">
    <source>
        <dbReference type="ARBA" id="ARBA00022729"/>
    </source>
</evidence>